<name>A0A5B2X4H9_9PSEU</name>
<evidence type="ECO:0000313" key="3">
    <source>
        <dbReference type="Proteomes" id="UP000323454"/>
    </source>
</evidence>
<dbReference type="OrthoDB" id="2959414at2"/>
<dbReference type="CDD" id="cd00093">
    <property type="entry name" value="HTH_XRE"/>
    <property type="match status" value="1"/>
</dbReference>
<dbReference type="Pfam" id="PF17765">
    <property type="entry name" value="MLTR_LBD"/>
    <property type="match status" value="1"/>
</dbReference>
<comment type="caution">
    <text evidence="2">The sequence shown here is derived from an EMBL/GenBank/DDBJ whole genome shotgun (WGS) entry which is preliminary data.</text>
</comment>
<organism evidence="2 3">
    <name type="scientific">Solihabitans fulvus</name>
    <dbReference type="NCBI Taxonomy" id="1892852"/>
    <lineage>
        <taxon>Bacteria</taxon>
        <taxon>Bacillati</taxon>
        <taxon>Actinomycetota</taxon>
        <taxon>Actinomycetes</taxon>
        <taxon>Pseudonocardiales</taxon>
        <taxon>Pseudonocardiaceae</taxon>
        <taxon>Solihabitans</taxon>
    </lineage>
</organism>
<dbReference type="Pfam" id="PF13560">
    <property type="entry name" value="HTH_31"/>
    <property type="match status" value="1"/>
</dbReference>
<protein>
    <submittedName>
        <fullName evidence="2">Helix-turn-helix transcriptional regulator</fullName>
    </submittedName>
</protein>
<dbReference type="RefSeq" id="WP_149852154.1">
    <property type="nucleotide sequence ID" value="NZ_VUOB01000042.1"/>
</dbReference>
<dbReference type="SMART" id="SM00530">
    <property type="entry name" value="HTH_XRE"/>
    <property type="match status" value="1"/>
</dbReference>
<dbReference type="InterPro" id="IPR010982">
    <property type="entry name" value="Lambda_DNA-bd_dom_sf"/>
</dbReference>
<accession>A0A5B2X4H9</accession>
<reference evidence="2 3" key="2">
    <citation type="submission" date="2019-09" db="EMBL/GenBank/DDBJ databases">
        <authorList>
            <person name="Jin C."/>
        </authorList>
    </citation>
    <scope>NUCLEOTIDE SEQUENCE [LARGE SCALE GENOMIC DNA]</scope>
    <source>
        <strain evidence="2 3">AN110305</strain>
    </source>
</reference>
<dbReference type="PANTHER" id="PTHR35010">
    <property type="entry name" value="BLL4672 PROTEIN-RELATED"/>
    <property type="match status" value="1"/>
</dbReference>
<gene>
    <name evidence="2" type="ORF">F0L68_23955</name>
</gene>
<proteinExistence type="predicted"/>
<dbReference type="InterPro" id="IPR001387">
    <property type="entry name" value="Cro/C1-type_HTH"/>
</dbReference>
<dbReference type="Proteomes" id="UP000323454">
    <property type="component" value="Unassembled WGS sequence"/>
</dbReference>
<feature type="domain" description="HTH cro/C1-type" evidence="1">
    <location>
        <begin position="13"/>
        <end position="67"/>
    </location>
</feature>
<evidence type="ECO:0000313" key="2">
    <source>
        <dbReference type="EMBL" id="KAA2258156.1"/>
    </source>
</evidence>
<dbReference type="PANTHER" id="PTHR35010:SF4">
    <property type="entry name" value="BLL5781 PROTEIN"/>
    <property type="match status" value="1"/>
</dbReference>
<sequence>MTAQRTQSLGDLLRQWRKRRRVSQLELATGAEISARHLSFVENGRSMPSREIVLRLAEPLGLALRERNQLLMAAGYAPVYEESGLDAPRMAAVRAMVRRVLAAHEPFPAVVLDRYWNRVEANEPARLFSVGVAEELLQEPVNLMRVCLHPDGLAPRVVNLGEWRAHLLSRLRQQVATTADPELSALYEELAGYPCDQPEPEVELPGPGAIAVPLRLRFAGRELVFFSTVSTFGTPLDVTVAELVLESFFPADDETEAVLRETTWGPDMVAVEREAVEV</sequence>
<dbReference type="EMBL" id="VUOB01000042">
    <property type="protein sequence ID" value="KAA2258156.1"/>
    <property type="molecule type" value="Genomic_DNA"/>
</dbReference>
<dbReference type="Gene3D" id="1.10.260.40">
    <property type="entry name" value="lambda repressor-like DNA-binding domains"/>
    <property type="match status" value="1"/>
</dbReference>
<reference evidence="2 3" key="1">
    <citation type="submission" date="2019-09" db="EMBL/GenBank/DDBJ databases">
        <title>Goodfellowia gen. nov., a new genus of the Pseudonocardineae related to Actinoalloteichus, containing Goodfellowia coeruleoviolacea gen. nov., comb. nov. gen. nov., comb. nov.</title>
        <authorList>
            <person name="Labeda D."/>
        </authorList>
    </citation>
    <scope>NUCLEOTIDE SEQUENCE [LARGE SCALE GENOMIC DNA]</scope>
    <source>
        <strain evidence="2 3">AN110305</strain>
    </source>
</reference>
<dbReference type="Gene3D" id="3.30.450.180">
    <property type="match status" value="1"/>
</dbReference>
<dbReference type="AlphaFoldDB" id="A0A5B2X4H9"/>
<dbReference type="SUPFAM" id="SSF47413">
    <property type="entry name" value="lambda repressor-like DNA-binding domains"/>
    <property type="match status" value="1"/>
</dbReference>
<dbReference type="PROSITE" id="PS50943">
    <property type="entry name" value="HTH_CROC1"/>
    <property type="match status" value="1"/>
</dbReference>
<keyword evidence="3" id="KW-1185">Reference proteome</keyword>
<dbReference type="InterPro" id="IPR041413">
    <property type="entry name" value="MLTR_LBD"/>
</dbReference>
<evidence type="ECO:0000259" key="1">
    <source>
        <dbReference type="PROSITE" id="PS50943"/>
    </source>
</evidence>
<dbReference type="GO" id="GO:0003677">
    <property type="term" value="F:DNA binding"/>
    <property type="evidence" value="ECO:0007669"/>
    <property type="project" value="InterPro"/>
</dbReference>